<dbReference type="GO" id="GO:0032259">
    <property type="term" value="P:methylation"/>
    <property type="evidence" value="ECO:0007669"/>
    <property type="project" value="UniProtKB-KW"/>
</dbReference>
<dbReference type="GO" id="GO:0005737">
    <property type="term" value="C:cytoplasm"/>
    <property type="evidence" value="ECO:0007669"/>
    <property type="project" value="UniProtKB-SubCell"/>
</dbReference>
<dbReference type="GO" id="GO:0090263">
    <property type="term" value="P:positive regulation of canonical Wnt signaling pathway"/>
    <property type="evidence" value="ECO:0007669"/>
    <property type="project" value="TreeGrafter"/>
</dbReference>
<evidence type="ECO:0000313" key="12">
    <source>
        <dbReference type="Proteomes" id="UP000289886"/>
    </source>
</evidence>
<feature type="region of interest" description="Disordered" evidence="9">
    <location>
        <begin position="392"/>
        <end position="419"/>
    </location>
</feature>
<dbReference type="InterPro" id="IPR029356">
    <property type="entry name" value="FAM53"/>
</dbReference>
<comment type="subcellular location">
    <subcellularLocation>
        <location evidence="8">Cytoplasm</location>
    </subcellularLocation>
    <subcellularLocation>
        <location evidence="8">Nucleus</location>
    </subcellularLocation>
</comment>
<gene>
    <name evidence="8" type="primary">EEF1AKMT2</name>
    <name evidence="8" type="synonym">METTL10</name>
    <name evidence="11" type="ORF">EOD39_1847</name>
</gene>
<dbReference type="PANTHER" id="PTHR28567">
    <property type="entry name" value="PROTEIN FAM53A-LIKE ISOFORM X1"/>
    <property type="match status" value="1"/>
</dbReference>
<feature type="region of interest" description="Disordered" evidence="9">
    <location>
        <begin position="563"/>
        <end position="662"/>
    </location>
</feature>
<feature type="compositionally biased region" description="Polar residues" evidence="9">
    <location>
        <begin position="395"/>
        <end position="419"/>
    </location>
</feature>
<evidence type="ECO:0000256" key="9">
    <source>
        <dbReference type="SAM" id="MobiDB-lite"/>
    </source>
</evidence>
<dbReference type="GO" id="GO:0006606">
    <property type="term" value="P:protein import into nucleus"/>
    <property type="evidence" value="ECO:0007669"/>
    <property type="project" value="TreeGrafter"/>
</dbReference>
<keyword evidence="2 8" id="KW-0963">Cytoplasm</keyword>
<evidence type="ECO:0000259" key="10">
    <source>
        <dbReference type="Pfam" id="PF13847"/>
    </source>
</evidence>
<evidence type="ECO:0000313" key="11">
    <source>
        <dbReference type="EMBL" id="RXM31007.1"/>
    </source>
</evidence>
<evidence type="ECO:0000256" key="4">
    <source>
        <dbReference type="ARBA" id="ARBA00022679"/>
    </source>
</evidence>
<feature type="region of interest" description="Disordered" evidence="9">
    <location>
        <begin position="485"/>
        <end position="542"/>
    </location>
</feature>
<proteinExistence type="inferred from homology"/>
<feature type="domain" description="Methyltransferase" evidence="10">
    <location>
        <begin position="75"/>
        <end position="201"/>
    </location>
</feature>
<evidence type="ECO:0000256" key="1">
    <source>
        <dbReference type="ARBA" id="ARBA00010984"/>
    </source>
</evidence>
<protein>
    <recommendedName>
        <fullName evidence="8">EEF1A lysine methyltransferase 2</fullName>
        <ecNumber evidence="8">2.1.1.-</ecNumber>
    </recommendedName>
    <alternativeName>
        <fullName evidence="8">Methyltransferase-like protein 10</fullName>
    </alternativeName>
    <alternativeName>
        <fullName evidence="8">Protein-lysine N-methyltransferase METTL10</fullName>
    </alternativeName>
</protein>
<sequence>MDAAGSTRGSVNSEQNREECEFVPSKLGTKEYWDEAYTRELQTFKEIGDVGEIWFGEESMARVVQWLEKENIPQDASVLDIGTGNGMFLVELAKCGFTNLTGIDYSPASVELAKNIMAKEELTNIRIMEEDLLSPSPELSGFDVCIDKGTFDAISLNPENAAENREQYARAVRSVLKDDGLFIITSCNWTKDQLLSILCKVYDVEKIKTFSVRFVCTVIGGGLESIPVESPRVQPMESNLAELFNCGRFETGRNGRLPWGLSRQQHNPKKMSKGTTLFSCGIMECDSWAELSRKCPFRKETAGASLESLWDALPEPCQESPARALESGTANAVTSLIRDLSLSDTKSSPAAAPPSKRQCRSLSFSDEMSPCRSAWRPVGSRVWTPVEKRRCHSGGSVQRSSNGFTGSTMQRSSSFSLPARSNTFPGTAFSLGYDQPCSGQRFVCQPWPGFQALPSSTGSGPVRDSTELHRSLSLSHEQISALEYQAPSARSSPDSTPELGRRTGPGGLSRSRSQPCVLNDKKIGMKRRRPEEAQEQRPSLDLAKMTQKLRNVHSLSCPGIPSEDCSQTNQVPPTCSGTNQYEADLRPAGGPEEGPQQNTEEGGANKEDLSNEELHFSPDEDGDSKKTAENVDECKNWEAESRKAGDAFQLGGELDIEQIERN</sequence>
<dbReference type="EC" id="2.1.1.-" evidence="8"/>
<keyword evidence="3 8" id="KW-0489">Methyltransferase</keyword>
<dbReference type="Pfam" id="PF15242">
    <property type="entry name" value="FAM53"/>
    <property type="match status" value="1"/>
</dbReference>
<dbReference type="SUPFAM" id="SSF53335">
    <property type="entry name" value="S-adenosyl-L-methionine-dependent methyltransferases"/>
    <property type="match status" value="1"/>
</dbReference>
<evidence type="ECO:0000256" key="8">
    <source>
        <dbReference type="HAMAP-Rule" id="MF_03188"/>
    </source>
</evidence>
<dbReference type="GO" id="GO:0016279">
    <property type="term" value="F:protein-lysine N-methyltransferase activity"/>
    <property type="evidence" value="ECO:0007669"/>
    <property type="project" value="UniProtKB-UniRule"/>
</dbReference>
<dbReference type="Gene3D" id="3.40.50.150">
    <property type="entry name" value="Vaccinia Virus protein VP39"/>
    <property type="match status" value="1"/>
</dbReference>
<evidence type="ECO:0000256" key="7">
    <source>
        <dbReference type="ARBA" id="ARBA00049497"/>
    </source>
</evidence>
<dbReference type="InterPro" id="IPR026635">
    <property type="entry name" value="Efm4/METTL10"/>
</dbReference>
<dbReference type="PANTHER" id="PTHR28567:SF1">
    <property type="entry name" value="PROTEIN FAM53B"/>
    <property type="match status" value="1"/>
</dbReference>
<dbReference type="InterPro" id="IPR029063">
    <property type="entry name" value="SAM-dependent_MTases_sf"/>
</dbReference>
<dbReference type="InterPro" id="IPR025714">
    <property type="entry name" value="Methyltranfer_dom"/>
</dbReference>
<evidence type="ECO:0000256" key="3">
    <source>
        <dbReference type="ARBA" id="ARBA00022603"/>
    </source>
</evidence>
<dbReference type="Proteomes" id="UP000289886">
    <property type="component" value="Unassembled WGS sequence"/>
</dbReference>
<dbReference type="CDD" id="cd02440">
    <property type="entry name" value="AdoMet_MTases"/>
    <property type="match status" value="1"/>
</dbReference>
<dbReference type="Pfam" id="PF13847">
    <property type="entry name" value="Methyltransf_31"/>
    <property type="match status" value="1"/>
</dbReference>
<comment type="caution">
    <text evidence="11">The sequence shown here is derived from an EMBL/GenBank/DDBJ whole genome shotgun (WGS) entry which is preliminary data.</text>
</comment>
<comment type="catalytic activity">
    <reaction evidence="7">
        <text>L-lysyl-[protein] + 3 S-adenosyl-L-methionine = N(6),N(6),N(6)-trimethyl-L-lysyl-[protein] + 3 S-adenosyl-L-homocysteine + 3 H(+)</text>
        <dbReference type="Rhea" id="RHEA:54192"/>
        <dbReference type="Rhea" id="RHEA-COMP:9752"/>
        <dbReference type="Rhea" id="RHEA-COMP:13826"/>
        <dbReference type="ChEBI" id="CHEBI:15378"/>
        <dbReference type="ChEBI" id="CHEBI:29969"/>
        <dbReference type="ChEBI" id="CHEBI:57856"/>
        <dbReference type="ChEBI" id="CHEBI:59789"/>
        <dbReference type="ChEBI" id="CHEBI:61961"/>
    </reaction>
    <physiologicalReaction direction="left-to-right" evidence="7">
        <dbReference type="Rhea" id="RHEA:54193"/>
    </physiologicalReaction>
</comment>
<keyword evidence="4 8" id="KW-0808">Transferase</keyword>
<evidence type="ECO:0000256" key="5">
    <source>
        <dbReference type="ARBA" id="ARBA00022691"/>
    </source>
</evidence>
<dbReference type="AlphaFoldDB" id="A0A444U747"/>
<feature type="compositionally biased region" description="Basic and acidic residues" evidence="9">
    <location>
        <begin position="603"/>
        <end position="645"/>
    </location>
</feature>
<comment type="function">
    <text evidence="8">Protein-lysine methyltransferase that selectively catalyzes the trimethylation of EEF1A at 'Lys-318'.</text>
</comment>
<dbReference type="GO" id="GO:0005634">
    <property type="term" value="C:nucleus"/>
    <property type="evidence" value="ECO:0007669"/>
    <property type="project" value="UniProtKB-SubCell"/>
</dbReference>
<keyword evidence="5 8" id="KW-0949">S-adenosyl-L-methionine</keyword>
<evidence type="ECO:0000256" key="2">
    <source>
        <dbReference type="ARBA" id="ARBA00022490"/>
    </source>
</evidence>
<reference evidence="11 12" key="1">
    <citation type="submission" date="2019-01" db="EMBL/GenBank/DDBJ databases">
        <title>Draft Genome and Complete Hox-Cluster Characterization of the Sterlet Sturgeon (Acipenser ruthenus).</title>
        <authorList>
            <person name="Wei Q."/>
        </authorList>
    </citation>
    <scope>NUCLEOTIDE SEQUENCE [LARGE SCALE GENOMIC DNA]</scope>
    <source>
        <strain evidence="11">WHYD16114868_AA</strain>
        <tissue evidence="11">Blood</tissue>
    </source>
</reference>
<dbReference type="HAMAP" id="MF_03188">
    <property type="entry name" value="Methyltr_EFM4"/>
    <property type="match status" value="1"/>
</dbReference>
<keyword evidence="6 8" id="KW-0539">Nucleus</keyword>
<feature type="compositionally biased region" description="Polar residues" evidence="9">
    <location>
        <begin position="564"/>
        <end position="581"/>
    </location>
</feature>
<organism evidence="11 12">
    <name type="scientific">Acipenser ruthenus</name>
    <name type="common">Sterlet sturgeon</name>
    <dbReference type="NCBI Taxonomy" id="7906"/>
    <lineage>
        <taxon>Eukaryota</taxon>
        <taxon>Metazoa</taxon>
        <taxon>Chordata</taxon>
        <taxon>Craniata</taxon>
        <taxon>Vertebrata</taxon>
        <taxon>Euteleostomi</taxon>
        <taxon>Actinopterygii</taxon>
        <taxon>Chondrostei</taxon>
        <taxon>Acipenseriformes</taxon>
        <taxon>Acipenseridae</taxon>
        <taxon>Acipenser</taxon>
    </lineage>
</organism>
<dbReference type="EMBL" id="SCEB01215162">
    <property type="protein sequence ID" value="RXM31007.1"/>
    <property type="molecule type" value="Genomic_DNA"/>
</dbReference>
<keyword evidence="12" id="KW-1185">Reference proteome</keyword>
<feature type="compositionally biased region" description="Basic and acidic residues" evidence="9">
    <location>
        <begin position="519"/>
        <end position="535"/>
    </location>
</feature>
<evidence type="ECO:0000256" key="6">
    <source>
        <dbReference type="ARBA" id="ARBA00023242"/>
    </source>
</evidence>
<comment type="similarity">
    <text evidence="1">Belongs to the FAM53 family.</text>
</comment>
<comment type="similarity">
    <text evidence="8">Belongs to the class I-like SAM-binding methyltransferase superfamily. EFM4 family.</text>
</comment>
<dbReference type="FunFam" id="3.40.50.150:FF:000172">
    <property type="entry name" value="EEF1A lysine methyltransferase 2"/>
    <property type="match status" value="1"/>
</dbReference>
<name>A0A444U747_ACIRT</name>
<accession>A0A444U747</accession>